<protein>
    <submittedName>
        <fullName evidence="2">Uncharacterized protein</fullName>
    </submittedName>
</protein>
<keyword evidence="1" id="KW-1185">Reference proteome</keyword>
<dbReference type="Proteomes" id="UP000887572">
    <property type="component" value="Unplaced"/>
</dbReference>
<sequence length="98" mass="10730">MDFLEDGDMPPILDGPFSPARDAEALMEEAPPLEEVVEHLSHEDLVAPAQPKAAARSQLKEPLINKNLDVAQFDGDQWMCLAAAQANSGRFKGVEKMK</sequence>
<organism evidence="1 2">
    <name type="scientific">Globodera rostochiensis</name>
    <name type="common">Golden nematode worm</name>
    <name type="synonym">Heterodera rostochiensis</name>
    <dbReference type="NCBI Taxonomy" id="31243"/>
    <lineage>
        <taxon>Eukaryota</taxon>
        <taxon>Metazoa</taxon>
        <taxon>Ecdysozoa</taxon>
        <taxon>Nematoda</taxon>
        <taxon>Chromadorea</taxon>
        <taxon>Rhabditida</taxon>
        <taxon>Tylenchina</taxon>
        <taxon>Tylenchomorpha</taxon>
        <taxon>Tylenchoidea</taxon>
        <taxon>Heteroderidae</taxon>
        <taxon>Heteroderinae</taxon>
        <taxon>Globodera</taxon>
    </lineage>
</organism>
<evidence type="ECO:0000313" key="1">
    <source>
        <dbReference type="Proteomes" id="UP000887572"/>
    </source>
</evidence>
<name>A0A914I9A8_GLORO</name>
<evidence type="ECO:0000313" key="2">
    <source>
        <dbReference type="WBParaSite" id="Gr19_v10_g7889.t1"/>
    </source>
</evidence>
<accession>A0A914I9A8</accession>
<reference evidence="2" key="1">
    <citation type="submission" date="2022-11" db="UniProtKB">
        <authorList>
            <consortium name="WormBaseParasite"/>
        </authorList>
    </citation>
    <scope>IDENTIFICATION</scope>
</reference>
<dbReference type="WBParaSite" id="Gr19_v10_g7889.t1">
    <property type="protein sequence ID" value="Gr19_v10_g7889.t1"/>
    <property type="gene ID" value="Gr19_v10_g7889"/>
</dbReference>
<proteinExistence type="predicted"/>
<dbReference type="AlphaFoldDB" id="A0A914I9A8"/>